<gene>
    <name evidence="9" type="primary">pnuC</name>
    <name evidence="9" type="ORF">QRT04_00350</name>
</gene>
<dbReference type="PANTHER" id="PTHR36122">
    <property type="entry name" value="NICOTINAMIDE RIBOSIDE TRANSPORTER PNUC"/>
    <property type="match status" value="1"/>
</dbReference>
<feature type="transmembrane region" description="Helical" evidence="8">
    <location>
        <begin position="193"/>
        <end position="210"/>
    </location>
</feature>
<evidence type="ECO:0000256" key="3">
    <source>
        <dbReference type="ARBA" id="ARBA00022448"/>
    </source>
</evidence>
<feature type="transmembrane region" description="Helical" evidence="8">
    <location>
        <begin position="40"/>
        <end position="62"/>
    </location>
</feature>
<evidence type="ECO:0000313" key="9">
    <source>
        <dbReference type="EMBL" id="MDM7853370.1"/>
    </source>
</evidence>
<protein>
    <submittedName>
        <fullName evidence="9">Nicotinamide riboside transporter PnuC</fullName>
    </submittedName>
</protein>
<accession>A0ABT7SB27</accession>
<keyword evidence="7 8" id="KW-0472">Membrane</keyword>
<comment type="subcellular location">
    <subcellularLocation>
        <location evidence="1">Cell membrane</location>
        <topology evidence="1">Multi-pass membrane protein</topology>
    </subcellularLocation>
</comment>
<dbReference type="InterPro" id="IPR006419">
    <property type="entry name" value="NMN_transpt_PnuC"/>
</dbReference>
<keyword evidence="6 8" id="KW-1133">Transmembrane helix</keyword>
<evidence type="ECO:0000256" key="2">
    <source>
        <dbReference type="ARBA" id="ARBA00006669"/>
    </source>
</evidence>
<dbReference type="Proteomes" id="UP001529338">
    <property type="component" value="Unassembled WGS sequence"/>
</dbReference>
<evidence type="ECO:0000256" key="7">
    <source>
        <dbReference type="ARBA" id="ARBA00023136"/>
    </source>
</evidence>
<feature type="transmembrane region" description="Helical" evidence="8">
    <location>
        <begin position="143"/>
        <end position="163"/>
    </location>
</feature>
<keyword evidence="4" id="KW-1003">Cell membrane</keyword>
<comment type="similarity">
    <text evidence="2">Belongs to the nicotinamide ribonucleoside (NR) uptake permease (TC 4.B.1) family.</text>
</comment>
<sequence length="228" mass="25182">MIRWLFDAQVVIAGHAILWREIVGNAFGIASAIGGLRRRLWAWPVGIVGNVLLFTVFLGGVFHTPQDKNLYGQAGRQVMFVIVSVYGWVRWRQTERRAHEQGIADAAAVVPHWATNRQRAWLVVAAAAGTVGFAALFSRLGSYGPWADAWIFTGSMLATYGMARGWIEFWLIWLAVDAVGVPLLVNAGYYPSAVLYVVYAGVVAYGFWAWRRARGRQSLDDGEPALAA</sequence>
<evidence type="ECO:0000256" key="6">
    <source>
        <dbReference type="ARBA" id="ARBA00022989"/>
    </source>
</evidence>
<comment type="caution">
    <text evidence="9">The sequence shown here is derived from an EMBL/GenBank/DDBJ whole genome shotgun (WGS) entry which is preliminary data.</text>
</comment>
<dbReference type="NCBIfam" id="TIGR01528">
    <property type="entry name" value="NMN_trans_PnuC"/>
    <property type="match status" value="1"/>
</dbReference>
<proteinExistence type="inferred from homology"/>
<dbReference type="PANTHER" id="PTHR36122:SF2">
    <property type="entry name" value="NICOTINAMIDE RIBOSIDE TRANSPORTER PNUC"/>
    <property type="match status" value="1"/>
</dbReference>
<reference evidence="9 10" key="1">
    <citation type="submission" date="2023-06" db="EMBL/GenBank/DDBJ databases">
        <title>Cellulomonas sp. MW4 Whole genome sequence.</title>
        <authorList>
            <person name="Park S."/>
        </authorList>
    </citation>
    <scope>NUCLEOTIDE SEQUENCE [LARGE SCALE GENOMIC DNA]</scope>
    <source>
        <strain evidence="9 10">MW4</strain>
    </source>
</reference>
<dbReference type="EMBL" id="JAUCGQ010000001">
    <property type="protein sequence ID" value="MDM7853370.1"/>
    <property type="molecule type" value="Genomic_DNA"/>
</dbReference>
<organism evidence="9 10">
    <name type="scientific">Cellulomonas alba</name>
    <dbReference type="NCBI Taxonomy" id="3053467"/>
    <lineage>
        <taxon>Bacteria</taxon>
        <taxon>Bacillati</taxon>
        <taxon>Actinomycetota</taxon>
        <taxon>Actinomycetes</taxon>
        <taxon>Micrococcales</taxon>
        <taxon>Cellulomonadaceae</taxon>
        <taxon>Cellulomonas</taxon>
    </lineage>
</organism>
<keyword evidence="3" id="KW-0813">Transport</keyword>
<evidence type="ECO:0000256" key="4">
    <source>
        <dbReference type="ARBA" id="ARBA00022475"/>
    </source>
</evidence>
<evidence type="ECO:0000313" key="10">
    <source>
        <dbReference type="Proteomes" id="UP001529338"/>
    </source>
</evidence>
<keyword evidence="5 8" id="KW-0812">Transmembrane</keyword>
<dbReference type="Pfam" id="PF04973">
    <property type="entry name" value="NMN_transporter"/>
    <property type="match status" value="1"/>
</dbReference>
<feature type="transmembrane region" description="Helical" evidence="8">
    <location>
        <begin position="120"/>
        <end position="137"/>
    </location>
</feature>
<keyword evidence="10" id="KW-1185">Reference proteome</keyword>
<evidence type="ECO:0000256" key="8">
    <source>
        <dbReference type="SAM" id="Phobius"/>
    </source>
</evidence>
<dbReference type="RefSeq" id="WP_289452895.1">
    <property type="nucleotide sequence ID" value="NZ_JAUCGQ010000001.1"/>
</dbReference>
<evidence type="ECO:0000256" key="5">
    <source>
        <dbReference type="ARBA" id="ARBA00022692"/>
    </source>
</evidence>
<evidence type="ECO:0000256" key="1">
    <source>
        <dbReference type="ARBA" id="ARBA00004651"/>
    </source>
</evidence>
<name>A0ABT7SB27_9CELL</name>